<dbReference type="EMBL" id="FN649760">
    <property type="protein sequence ID" value="CBJ30618.1"/>
    <property type="molecule type" value="Genomic_DNA"/>
</dbReference>
<keyword evidence="2" id="KW-1185">Reference proteome</keyword>
<organism evidence="1 2">
    <name type="scientific">Ectocarpus siliculosus</name>
    <name type="common">Brown alga</name>
    <name type="synonym">Conferva siliculosa</name>
    <dbReference type="NCBI Taxonomy" id="2880"/>
    <lineage>
        <taxon>Eukaryota</taxon>
        <taxon>Sar</taxon>
        <taxon>Stramenopiles</taxon>
        <taxon>Ochrophyta</taxon>
        <taxon>PX clade</taxon>
        <taxon>Phaeophyceae</taxon>
        <taxon>Ectocarpales</taxon>
        <taxon>Ectocarpaceae</taxon>
        <taxon>Ectocarpus</taxon>
    </lineage>
</organism>
<proteinExistence type="predicted"/>
<sequence>MERGILVLEGVESLGNATDSIGDNQEAHAAMVRGMVDQQTSQIRDAADVGEKVDAAAEGLFREHFPWLLDLWIQVKSLAPTRLFNATSWALLVDVQARVSKGKGSTKEASNFTLARFASWAPRLKAWINHEDIQKVARTSGRNTKRTRSSTVFLCGRRRRRT</sequence>
<dbReference type="InParanoid" id="D7FQM3"/>
<dbReference type="AlphaFoldDB" id="D7FQM3"/>
<gene>
    <name evidence="1" type="ORF">Esi_0204_0028</name>
</gene>
<reference evidence="1 2" key="1">
    <citation type="journal article" date="2010" name="Nature">
        <title>The Ectocarpus genome and the independent evolution of multicellularity in brown algae.</title>
        <authorList>
            <person name="Cock J.M."/>
            <person name="Sterck L."/>
            <person name="Rouze P."/>
            <person name="Scornet D."/>
            <person name="Allen A.E."/>
            <person name="Amoutzias G."/>
            <person name="Anthouard V."/>
            <person name="Artiguenave F."/>
            <person name="Aury J.M."/>
            <person name="Badger J.H."/>
            <person name="Beszteri B."/>
            <person name="Billiau K."/>
            <person name="Bonnet E."/>
            <person name="Bothwell J.H."/>
            <person name="Bowler C."/>
            <person name="Boyen C."/>
            <person name="Brownlee C."/>
            <person name="Carrano C.J."/>
            <person name="Charrier B."/>
            <person name="Cho G.Y."/>
            <person name="Coelho S.M."/>
            <person name="Collen J."/>
            <person name="Corre E."/>
            <person name="Da Silva C."/>
            <person name="Delage L."/>
            <person name="Delaroque N."/>
            <person name="Dittami S.M."/>
            <person name="Doulbeau S."/>
            <person name="Elias M."/>
            <person name="Farnham G."/>
            <person name="Gachon C.M."/>
            <person name="Gschloessl B."/>
            <person name="Heesch S."/>
            <person name="Jabbari K."/>
            <person name="Jubin C."/>
            <person name="Kawai H."/>
            <person name="Kimura K."/>
            <person name="Kloareg B."/>
            <person name="Kupper F.C."/>
            <person name="Lang D."/>
            <person name="Le Bail A."/>
            <person name="Leblanc C."/>
            <person name="Lerouge P."/>
            <person name="Lohr M."/>
            <person name="Lopez P.J."/>
            <person name="Martens C."/>
            <person name="Maumus F."/>
            <person name="Michel G."/>
            <person name="Miranda-Saavedra D."/>
            <person name="Morales J."/>
            <person name="Moreau H."/>
            <person name="Motomura T."/>
            <person name="Nagasato C."/>
            <person name="Napoli C.A."/>
            <person name="Nelson D.R."/>
            <person name="Nyvall-Collen P."/>
            <person name="Peters A.F."/>
            <person name="Pommier C."/>
            <person name="Potin P."/>
            <person name="Poulain J."/>
            <person name="Quesneville H."/>
            <person name="Read B."/>
            <person name="Rensing S.A."/>
            <person name="Ritter A."/>
            <person name="Rousvoal S."/>
            <person name="Samanta M."/>
            <person name="Samson G."/>
            <person name="Schroeder D.C."/>
            <person name="Segurens B."/>
            <person name="Strittmatter M."/>
            <person name="Tonon T."/>
            <person name="Tregear J.W."/>
            <person name="Valentin K."/>
            <person name="von Dassow P."/>
            <person name="Yamagishi T."/>
            <person name="Van de Peer Y."/>
            <person name="Wincker P."/>
        </authorList>
    </citation>
    <scope>NUCLEOTIDE SEQUENCE [LARGE SCALE GENOMIC DNA]</scope>
    <source>
        <strain evidence="2">Ec32 / CCAP1310/4</strain>
    </source>
</reference>
<accession>D7FQM3</accession>
<protein>
    <submittedName>
        <fullName evidence="1">Uncharacterized protein</fullName>
    </submittedName>
</protein>
<dbReference type="Proteomes" id="UP000002630">
    <property type="component" value="Unassembled WGS sequence"/>
</dbReference>
<evidence type="ECO:0000313" key="2">
    <source>
        <dbReference type="Proteomes" id="UP000002630"/>
    </source>
</evidence>
<name>D7FQM3_ECTSI</name>
<evidence type="ECO:0000313" key="1">
    <source>
        <dbReference type="EMBL" id="CBJ30618.1"/>
    </source>
</evidence>